<feature type="compositionally biased region" description="Low complexity" evidence="1">
    <location>
        <begin position="32"/>
        <end position="50"/>
    </location>
</feature>
<reference evidence="2 3" key="1">
    <citation type="submission" date="2016-05" db="EMBL/GenBank/DDBJ databases">
        <title>Genome sequencing reveals origins of a unique bacterial endosymbiosis in the earliest lineages of terrestrial Fungi.</title>
        <authorList>
            <consortium name="DOE Joint Genome Institute"/>
            <person name="Uehling J."/>
            <person name="Gryganskyi A."/>
            <person name="Hameed K."/>
            <person name="Tschaplinski T."/>
            <person name="Misztal P."/>
            <person name="Wu S."/>
            <person name="Desiro A."/>
            <person name="Vande Pol N."/>
            <person name="Du Z.-Y."/>
            <person name="Zienkiewicz A."/>
            <person name="Zienkiewicz K."/>
            <person name="Morin E."/>
            <person name="Tisserant E."/>
            <person name="Splivallo R."/>
            <person name="Hainaut M."/>
            <person name="Henrissat B."/>
            <person name="Ohm R."/>
            <person name="Kuo A."/>
            <person name="Yan J."/>
            <person name="Lipzen A."/>
            <person name="Nolan M."/>
            <person name="Labutti K."/>
            <person name="Barry K."/>
            <person name="Goldstein A."/>
            <person name="Labbe J."/>
            <person name="Schadt C."/>
            <person name="Tuskan G."/>
            <person name="Grigoriev I."/>
            <person name="Martin F."/>
            <person name="Vilgalys R."/>
            <person name="Bonito G."/>
        </authorList>
    </citation>
    <scope>NUCLEOTIDE SEQUENCE [LARGE SCALE GENOMIC DNA]</scope>
    <source>
        <strain evidence="2 3">AG-77</strain>
    </source>
</reference>
<evidence type="ECO:0000256" key="1">
    <source>
        <dbReference type="SAM" id="MobiDB-lite"/>
    </source>
</evidence>
<name>A0A197JY45_9FUNG</name>
<gene>
    <name evidence="2" type="ORF">K457DRAFT_529846</name>
</gene>
<accession>A0A197JY45</accession>
<sequence length="348" mass="37568">MPRRPRNKGVQKNSESESDDDDVYQEDRKESTSQSQSPSPASVSASLSPLPETPPPRRVTRSSTPKVREEVAITLKTPKTPKTLKPPKTPKTPRAIVARALVVKKATAAARGDLSDIDIESVDDTESETVPQLLKTPTTKKPRPRAKKGAAAGRREARLEGGEVEPKEDVKSVKKPALKKPEARNKGHGAEDQSEEEEIDAEVDAKLVKTLTPKRSRTKPEGSGAASERAMTLATPKKPRAPRPKKTVKASASAAPVIASFQDNDDGDGSFVGLPRKVSSLSDSPMDGIETYKFVATVLQTSNTDCEITAMPQQERNGGGRPYRHGHQQGTILAALDKVQREALMPGL</sequence>
<proteinExistence type="predicted"/>
<dbReference type="Proteomes" id="UP000078512">
    <property type="component" value="Unassembled WGS sequence"/>
</dbReference>
<dbReference type="AlphaFoldDB" id="A0A197JY45"/>
<feature type="compositionally biased region" description="Basic residues" evidence="1">
    <location>
        <begin position="138"/>
        <end position="148"/>
    </location>
</feature>
<dbReference type="OrthoDB" id="2442537at2759"/>
<protein>
    <submittedName>
        <fullName evidence="2">Uncharacterized protein</fullName>
    </submittedName>
</protein>
<evidence type="ECO:0000313" key="3">
    <source>
        <dbReference type="Proteomes" id="UP000078512"/>
    </source>
</evidence>
<feature type="compositionally biased region" description="Low complexity" evidence="1">
    <location>
        <begin position="74"/>
        <end position="83"/>
    </location>
</feature>
<feature type="compositionally biased region" description="Acidic residues" evidence="1">
    <location>
        <begin position="192"/>
        <end position="202"/>
    </location>
</feature>
<evidence type="ECO:0000313" key="2">
    <source>
        <dbReference type="EMBL" id="OAQ29179.1"/>
    </source>
</evidence>
<feature type="compositionally biased region" description="Basic and acidic residues" evidence="1">
    <location>
        <begin position="179"/>
        <end position="191"/>
    </location>
</feature>
<keyword evidence="3" id="KW-1185">Reference proteome</keyword>
<feature type="compositionally biased region" description="Acidic residues" evidence="1">
    <location>
        <begin position="115"/>
        <end position="127"/>
    </location>
</feature>
<feature type="compositionally biased region" description="Basic and acidic residues" evidence="1">
    <location>
        <begin position="153"/>
        <end position="172"/>
    </location>
</feature>
<feature type="region of interest" description="Disordered" evidence="1">
    <location>
        <begin position="1"/>
        <end position="253"/>
    </location>
</feature>
<feature type="compositionally biased region" description="Basic residues" evidence="1">
    <location>
        <begin position="237"/>
        <end position="248"/>
    </location>
</feature>
<dbReference type="EMBL" id="KV442043">
    <property type="protein sequence ID" value="OAQ29179.1"/>
    <property type="molecule type" value="Genomic_DNA"/>
</dbReference>
<organism evidence="2 3">
    <name type="scientific">Linnemannia elongata AG-77</name>
    <dbReference type="NCBI Taxonomy" id="1314771"/>
    <lineage>
        <taxon>Eukaryota</taxon>
        <taxon>Fungi</taxon>
        <taxon>Fungi incertae sedis</taxon>
        <taxon>Mucoromycota</taxon>
        <taxon>Mortierellomycotina</taxon>
        <taxon>Mortierellomycetes</taxon>
        <taxon>Mortierellales</taxon>
        <taxon>Mortierellaceae</taxon>
        <taxon>Linnemannia</taxon>
    </lineage>
</organism>